<keyword evidence="2" id="KW-1185">Reference proteome</keyword>
<protein>
    <submittedName>
        <fullName evidence="1">Uncharacterized protein</fullName>
    </submittedName>
</protein>
<dbReference type="EMBL" id="CP144750">
    <property type="protein sequence ID" value="WVZ78968.1"/>
    <property type="molecule type" value="Genomic_DNA"/>
</dbReference>
<proteinExistence type="predicted"/>
<feature type="non-terminal residue" evidence="1">
    <location>
        <position position="1"/>
    </location>
</feature>
<evidence type="ECO:0000313" key="1">
    <source>
        <dbReference type="EMBL" id="WVZ78968.1"/>
    </source>
</evidence>
<reference evidence="1 2" key="1">
    <citation type="submission" date="2024-02" db="EMBL/GenBank/DDBJ databases">
        <title>High-quality chromosome-scale genome assembly of Pensacola bahiagrass (Paspalum notatum Flugge var. saurae).</title>
        <authorList>
            <person name="Vega J.M."/>
            <person name="Podio M."/>
            <person name="Orjuela J."/>
            <person name="Siena L.A."/>
            <person name="Pessino S.C."/>
            <person name="Combes M.C."/>
            <person name="Mariac C."/>
            <person name="Albertini E."/>
            <person name="Pupilli F."/>
            <person name="Ortiz J.P.A."/>
            <person name="Leblanc O."/>
        </authorList>
    </citation>
    <scope>NUCLEOTIDE SEQUENCE [LARGE SCALE GENOMIC DNA]</scope>
    <source>
        <strain evidence="1">R1</strain>
        <tissue evidence="1">Leaf</tissue>
    </source>
</reference>
<dbReference type="Proteomes" id="UP001341281">
    <property type="component" value="Chromosome 06"/>
</dbReference>
<evidence type="ECO:0000313" key="2">
    <source>
        <dbReference type="Proteomes" id="UP001341281"/>
    </source>
</evidence>
<sequence>LNCPSRKQSCHRSWSKARRGGKPWVLRFGETSDAQSTALLLRVQVAPPPIYECSCSAAAPASNLQPRRTLVRAFAMKPELSFERTMMSLGAVSSLPSMDLRTKNNLGCNVCSTLLYDEKSSRLRTSR</sequence>
<organism evidence="1 2">
    <name type="scientific">Paspalum notatum var. saurae</name>
    <dbReference type="NCBI Taxonomy" id="547442"/>
    <lineage>
        <taxon>Eukaryota</taxon>
        <taxon>Viridiplantae</taxon>
        <taxon>Streptophyta</taxon>
        <taxon>Embryophyta</taxon>
        <taxon>Tracheophyta</taxon>
        <taxon>Spermatophyta</taxon>
        <taxon>Magnoliopsida</taxon>
        <taxon>Liliopsida</taxon>
        <taxon>Poales</taxon>
        <taxon>Poaceae</taxon>
        <taxon>PACMAD clade</taxon>
        <taxon>Panicoideae</taxon>
        <taxon>Andropogonodae</taxon>
        <taxon>Paspaleae</taxon>
        <taxon>Paspalinae</taxon>
        <taxon>Paspalum</taxon>
    </lineage>
</organism>
<gene>
    <name evidence="1" type="ORF">U9M48_026603</name>
</gene>
<accession>A0AAQ3TSU3</accession>
<feature type="non-terminal residue" evidence="1">
    <location>
        <position position="127"/>
    </location>
</feature>
<name>A0AAQ3TSU3_PASNO</name>
<dbReference type="AlphaFoldDB" id="A0AAQ3TSU3"/>